<feature type="region of interest" description="Disordered" evidence="1">
    <location>
        <begin position="1"/>
        <end position="25"/>
    </location>
</feature>
<evidence type="ECO:0000313" key="2">
    <source>
        <dbReference type="EMBL" id="AYV83640.1"/>
    </source>
</evidence>
<gene>
    <name evidence="2" type="ORF">Hyperionvirus9_57</name>
</gene>
<sequence>MTKKNKQSDKQPLEESETLQTEKHKDKSCHDCANYVKPSRHREKATTLVPTILNIIIPPKRSERFERVRECVEKEPKRPSKVIDDCDNPFNFFGNCGNNARCPSPTRGRCSSPRNPCGVPINNCDKYYLRLSCESFCEIRVVNPKKSLPMHILTDRLVQNKMADVGFINNQIDGSVILHPGAFVSFIPIYDEHDRCAHWGIYGCGFESNE</sequence>
<accession>A0A3G5A8P4</accession>
<dbReference type="EMBL" id="MK072391">
    <property type="protein sequence ID" value="AYV83640.1"/>
    <property type="molecule type" value="Genomic_DNA"/>
</dbReference>
<protein>
    <submittedName>
        <fullName evidence="2">Uncharacterized protein</fullName>
    </submittedName>
</protein>
<reference evidence="2" key="1">
    <citation type="submission" date="2018-10" db="EMBL/GenBank/DDBJ databases">
        <title>Hidden diversity of soil giant viruses.</title>
        <authorList>
            <person name="Schulz F."/>
            <person name="Alteio L."/>
            <person name="Goudeau D."/>
            <person name="Ryan E.M."/>
            <person name="Malmstrom R.R."/>
            <person name="Blanchard J."/>
            <person name="Woyke T."/>
        </authorList>
    </citation>
    <scope>NUCLEOTIDE SEQUENCE</scope>
    <source>
        <strain evidence="2">HYV1</strain>
    </source>
</reference>
<proteinExistence type="predicted"/>
<evidence type="ECO:0000256" key="1">
    <source>
        <dbReference type="SAM" id="MobiDB-lite"/>
    </source>
</evidence>
<name>A0A3G5A8P4_9VIRU</name>
<organism evidence="2">
    <name type="scientific">Hyperionvirus sp</name>
    <dbReference type="NCBI Taxonomy" id="2487770"/>
    <lineage>
        <taxon>Viruses</taxon>
        <taxon>Varidnaviria</taxon>
        <taxon>Bamfordvirae</taxon>
        <taxon>Nucleocytoviricota</taxon>
        <taxon>Megaviricetes</taxon>
        <taxon>Imitervirales</taxon>
        <taxon>Mimiviridae</taxon>
        <taxon>Klosneuvirinae</taxon>
    </lineage>
</organism>
<feature type="compositionally biased region" description="Basic and acidic residues" evidence="1">
    <location>
        <begin position="1"/>
        <end position="13"/>
    </location>
</feature>